<evidence type="ECO:0008006" key="3">
    <source>
        <dbReference type="Google" id="ProtNLM"/>
    </source>
</evidence>
<accession>A0A7S3VQ36</accession>
<reference evidence="2" key="1">
    <citation type="submission" date="2021-01" db="EMBL/GenBank/DDBJ databases">
        <authorList>
            <person name="Corre E."/>
            <person name="Pelletier E."/>
            <person name="Niang G."/>
            <person name="Scheremetjew M."/>
            <person name="Finn R."/>
            <person name="Kale V."/>
            <person name="Holt S."/>
            <person name="Cochrane G."/>
            <person name="Meng A."/>
            <person name="Brown T."/>
            <person name="Cohen L."/>
        </authorList>
    </citation>
    <scope>NUCLEOTIDE SEQUENCE</scope>
    <source>
        <strain evidence="2">CCMP1320</strain>
    </source>
</reference>
<protein>
    <recommendedName>
        <fullName evidence="3">GST N-terminal domain-containing protein</fullName>
    </recommendedName>
</protein>
<dbReference type="EMBL" id="HBIP01021304">
    <property type="protein sequence ID" value="CAE0497629.1"/>
    <property type="molecule type" value="Transcribed_RNA"/>
</dbReference>
<organism evidence="2">
    <name type="scientific">Dunaliella tertiolecta</name>
    <name type="common">Green alga</name>
    <dbReference type="NCBI Taxonomy" id="3047"/>
    <lineage>
        <taxon>Eukaryota</taxon>
        <taxon>Viridiplantae</taxon>
        <taxon>Chlorophyta</taxon>
        <taxon>core chlorophytes</taxon>
        <taxon>Chlorophyceae</taxon>
        <taxon>CS clade</taxon>
        <taxon>Chlamydomonadales</taxon>
        <taxon>Dunaliellaceae</taxon>
        <taxon>Dunaliella</taxon>
    </lineage>
</organism>
<dbReference type="AlphaFoldDB" id="A0A7S3VQ36"/>
<feature type="region of interest" description="Disordered" evidence="1">
    <location>
        <begin position="92"/>
        <end position="140"/>
    </location>
</feature>
<dbReference type="InterPro" id="IPR036249">
    <property type="entry name" value="Thioredoxin-like_sf"/>
</dbReference>
<sequence length="156" mass="15457">MLRPAGPPVQNELYVDLISESSRACAIFARVHHLPGLELRWLSVKRGEHRTPVLLAANPSGKVPFLVEYDKAVLPQPSPAAAGAATAAAAAAAAGPLRHSTTTQGQPAQAARVSPAAASRAGSAAPGGPAGSGGKPPSGAAAAATAAAAAQQYLMT</sequence>
<feature type="compositionally biased region" description="Low complexity" evidence="1">
    <location>
        <begin position="107"/>
        <end position="127"/>
    </location>
</feature>
<dbReference type="Gene3D" id="3.40.30.10">
    <property type="entry name" value="Glutaredoxin"/>
    <property type="match status" value="1"/>
</dbReference>
<evidence type="ECO:0000256" key="1">
    <source>
        <dbReference type="SAM" id="MobiDB-lite"/>
    </source>
</evidence>
<dbReference type="SUPFAM" id="SSF52833">
    <property type="entry name" value="Thioredoxin-like"/>
    <property type="match status" value="1"/>
</dbReference>
<proteinExistence type="predicted"/>
<evidence type="ECO:0000313" key="2">
    <source>
        <dbReference type="EMBL" id="CAE0497629.1"/>
    </source>
</evidence>
<gene>
    <name evidence="2" type="ORF">DTER00134_LOCUS12702</name>
</gene>
<name>A0A7S3VQ36_DUNTE</name>